<proteinExistence type="predicted"/>
<dbReference type="Pfam" id="PF14291">
    <property type="entry name" value="DUF4371"/>
    <property type="match status" value="1"/>
</dbReference>
<reference evidence="4" key="1">
    <citation type="submission" date="2025-08" db="UniProtKB">
        <authorList>
            <consortium name="RefSeq"/>
        </authorList>
    </citation>
    <scope>IDENTIFICATION</scope>
</reference>
<dbReference type="SUPFAM" id="SSF53098">
    <property type="entry name" value="Ribonuclease H-like"/>
    <property type="match status" value="1"/>
</dbReference>
<dbReference type="Proteomes" id="UP001652625">
    <property type="component" value="Chromosome 13"/>
</dbReference>
<feature type="domain" description="DUF4371" evidence="2">
    <location>
        <begin position="211"/>
        <end position="446"/>
    </location>
</feature>
<dbReference type="GeneID" id="136089999"/>
<evidence type="ECO:0000256" key="1">
    <source>
        <dbReference type="SAM" id="MobiDB-lite"/>
    </source>
</evidence>
<dbReference type="PANTHER" id="PTHR45749">
    <property type="match status" value="1"/>
</dbReference>
<dbReference type="InterPro" id="IPR012337">
    <property type="entry name" value="RNaseH-like_sf"/>
</dbReference>
<feature type="region of interest" description="Disordered" evidence="1">
    <location>
        <begin position="94"/>
        <end position="117"/>
    </location>
</feature>
<evidence type="ECO:0000313" key="4">
    <source>
        <dbReference type="RefSeq" id="XP_065672175.1"/>
    </source>
</evidence>
<feature type="compositionally biased region" description="Low complexity" evidence="1">
    <location>
        <begin position="94"/>
        <end position="104"/>
    </location>
</feature>
<evidence type="ECO:0000259" key="2">
    <source>
        <dbReference type="Pfam" id="PF14291"/>
    </source>
</evidence>
<feature type="compositionally biased region" description="Polar residues" evidence="1">
    <location>
        <begin position="105"/>
        <end position="117"/>
    </location>
</feature>
<name>A0ABM4DCP8_HYDVU</name>
<accession>A0ABM4DCP8</accession>
<dbReference type="PANTHER" id="PTHR45749:SF23">
    <property type="entry name" value="ZINC FINGER MYM-TYPE PROTEIN 1-LIKE"/>
    <property type="match status" value="1"/>
</dbReference>
<dbReference type="InterPro" id="IPR025398">
    <property type="entry name" value="DUF4371"/>
</dbReference>
<evidence type="ECO:0000313" key="3">
    <source>
        <dbReference type="Proteomes" id="UP001652625"/>
    </source>
</evidence>
<gene>
    <name evidence="4" type="primary">LOC136089999</name>
</gene>
<protein>
    <submittedName>
        <fullName evidence="4">Zinc finger MYM-type protein 1-like</fullName>
    </submittedName>
</protein>
<feature type="region of interest" description="Disordered" evidence="1">
    <location>
        <begin position="1"/>
        <end position="20"/>
    </location>
</feature>
<sequence length="771" mass="88178">MSNRTYQSGAAKRKKAAKAKEDISKYLPLTSFLLVQKSKPVVSEDVFLCPTSNFVSIDSALLPNETLEIQQELEPEQEPKPEQESEPALVLEPVQEPEPAQEPESNQIKTYPNATTKTTQETDPALWHQLSQEAQSFWISNGPSMCQNNDGSFKNSERLSCGQKRYLSKSCFRRELHNGEFVNREWLLYSPSTGSVFCFACSLFSSKHSNFSTTGFDDWKNALKCISGHENGSEHHKNMLTYSSRQRESDQLDSVLLKQLHNEQLYWQNVLKRIVAVVKFLSSRGLPFRGNNETIGSEQNGNYLGTLELLSQFDPFLHEHMKKHGNSGKGNTSYLSANICEEFICLMGNKVLSEIISELKKAKYYSISVDSTPDLSHVDQLTFTVRYVKDLAPVERFLQFVPIHGHGAEHLETVVLNFLQENEISISDCRGQSYDNASNMAGQYSGLQKRIKDKSESALFIPCAGHSLNLVGNSAAGCCLELFGIRWSACADAVTCLHDSYDEIKKALEFLIKDISQSKGTQNDAQNLITKMNTFEIVFLTIFWNFLCHFNETSKILQKENLNLDVAVRILKSLLHFIKDLRSQFENYQEKAKILLPNTDYRDSSKRTKKRSRRMAFFDGEAEELEFQGSYKFKIETYLPVIDSLTSNLEKRTSAYEKINDNFGFLVNIQTIANVELKDHCSNLAQIYKKDINENELFFECQQFKYYISKDEHSFTEFYSTLKRDHLESTFPNIEISLRIFLSMMVSNCTGERSFSKLKLIKNELRSTMLH</sequence>
<organism evidence="3 4">
    <name type="scientific">Hydra vulgaris</name>
    <name type="common">Hydra</name>
    <name type="synonym">Hydra attenuata</name>
    <dbReference type="NCBI Taxonomy" id="6087"/>
    <lineage>
        <taxon>Eukaryota</taxon>
        <taxon>Metazoa</taxon>
        <taxon>Cnidaria</taxon>
        <taxon>Hydrozoa</taxon>
        <taxon>Hydroidolina</taxon>
        <taxon>Anthoathecata</taxon>
        <taxon>Aplanulata</taxon>
        <taxon>Hydridae</taxon>
        <taxon>Hydra</taxon>
    </lineage>
</organism>
<dbReference type="RefSeq" id="XP_065672175.1">
    <property type="nucleotide sequence ID" value="XM_065816103.1"/>
</dbReference>
<keyword evidence="3" id="KW-1185">Reference proteome</keyword>